<name>A0A6J4VFU5_9BACT</name>
<evidence type="ECO:0000313" key="2">
    <source>
        <dbReference type="EMBL" id="CAA9575214.1"/>
    </source>
</evidence>
<organism evidence="2">
    <name type="scientific">uncultured Thermomicrobiales bacterium</name>
    <dbReference type="NCBI Taxonomy" id="1645740"/>
    <lineage>
        <taxon>Bacteria</taxon>
        <taxon>Pseudomonadati</taxon>
        <taxon>Thermomicrobiota</taxon>
        <taxon>Thermomicrobia</taxon>
        <taxon>Thermomicrobiales</taxon>
        <taxon>environmental samples</taxon>
    </lineage>
</organism>
<gene>
    <name evidence="2" type="ORF">AVDCRST_MAG88-2752</name>
</gene>
<protein>
    <submittedName>
        <fullName evidence="2">Uncharacterized protein</fullName>
    </submittedName>
</protein>
<dbReference type="AlphaFoldDB" id="A0A6J4VFU5"/>
<reference evidence="2" key="1">
    <citation type="submission" date="2020-02" db="EMBL/GenBank/DDBJ databases">
        <authorList>
            <person name="Meier V. D."/>
        </authorList>
    </citation>
    <scope>NUCLEOTIDE SEQUENCE</scope>
    <source>
        <strain evidence="2">AVDCRST_MAG88</strain>
    </source>
</reference>
<dbReference type="EMBL" id="CADCWM010000668">
    <property type="protein sequence ID" value="CAA9575214.1"/>
    <property type="molecule type" value="Genomic_DNA"/>
</dbReference>
<sequence>AGGYPFPRRPRRGALRPCLQRDQLIPAPGGTGRSVRRAARRRFPPPPWRAPRARSLPAL</sequence>
<feature type="region of interest" description="Disordered" evidence="1">
    <location>
        <begin position="1"/>
        <end position="59"/>
    </location>
</feature>
<feature type="non-terminal residue" evidence="2">
    <location>
        <position position="1"/>
    </location>
</feature>
<proteinExistence type="predicted"/>
<evidence type="ECO:0000256" key="1">
    <source>
        <dbReference type="SAM" id="MobiDB-lite"/>
    </source>
</evidence>
<feature type="compositionally biased region" description="Basic residues" evidence="1">
    <location>
        <begin position="34"/>
        <end position="43"/>
    </location>
</feature>
<feature type="non-terminal residue" evidence="2">
    <location>
        <position position="59"/>
    </location>
</feature>
<accession>A0A6J4VFU5</accession>